<proteinExistence type="predicted"/>
<comment type="caution">
    <text evidence="1">The sequence shown here is derived from an EMBL/GenBank/DDBJ whole genome shotgun (WGS) entry which is preliminary data.</text>
</comment>
<keyword evidence="2" id="KW-1185">Reference proteome</keyword>
<protein>
    <submittedName>
        <fullName evidence="1">Uncharacterized protein</fullName>
    </submittedName>
</protein>
<name>A0ACC0UJS0_9AGAM</name>
<evidence type="ECO:0000313" key="1">
    <source>
        <dbReference type="EMBL" id="KAI9511808.1"/>
    </source>
</evidence>
<gene>
    <name evidence="1" type="ORF">F5148DRAFT_1280351</name>
</gene>
<accession>A0ACC0UJS0</accession>
<organism evidence="1 2">
    <name type="scientific">Russula earlei</name>
    <dbReference type="NCBI Taxonomy" id="71964"/>
    <lineage>
        <taxon>Eukaryota</taxon>
        <taxon>Fungi</taxon>
        <taxon>Dikarya</taxon>
        <taxon>Basidiomycota</taxon>
        <taxon>Agaricomycotina</taxon>
        <taxon>Agaricomycetes</taxon>
        <taxon>Russulales</taxon>
        <taxon>Russulaceae</taxon>
        <taxon>Russula</taxon>
    </lineage>
</organism>
<evidence type="ECO:0000313" key="2">
    <source>
        <dbReference type="Proteomes" id="UP001207468"/>
    </source>
</evidence>
<reference evidence="1" key="1">
    <citation type="submission" date="2021-03" db="EMBL/GenBank/DDBJ databases">
        <title>Evolutionary priming and transition to the ectomycorrhizal habit in an iconic lineage of mushroom-forming fungi: is preadaptation a requirement?</title>
        <authorList>
            <consortium name="DOE Joint Genome Institute"/>
            <person name="Looney B.P."/>
            <person name="Miyauchi S."/>
            <person name="Morin E."/>
            <person name="Drula E."/>
            <person name="Courty P.E."/>
            <person name="Chicoki N."/>
            <person name="Fauchery L."/>
            <person name="Kohler A."/>
            <person name="Kuo A."/>
            <person name="LaButti K."/>
            <person name="Pangilinan J."/>
            <person name="Lipzen A."/>
            <person name="Riley R."/>
            <person name="Andreopoulos W."/>
            <person name="He G."/>
            <person name="Johnson J."/>
            <person name="Barry K.W."/>
            <person name="Grigoriev I.V."/>
            <person name="Nagy L."/>
            <person name="Hibbett D."/>
            <person name="Henrissat B."/>
            <person name="Matheny P.B."/>
            <person name="Labbe J."/>
            <person name="Martin A.F."/>
        </authorList>
    </citation>
    <scope>NUCLEOTIDE SEQUENCE</scope>
    <source>
        <strain evidence="1">BPL698</strain>
    </source>
</reference>
<dbReference type="Proteomes" id="UP001207468">
    <property type="component" value="Unassembled WGS sequence"/>
</dbReference>
<sequence>MGSATTSITSNNNNSNNNSNNTTSEHRKLKASAPVLGVGDRIGEGDTYLVKNVLPPELAETAMEKLLKEVAWNVMHHRGGEVPRLVAVQGEIDADGHYPIYRHPADESPPLRAFSPTVSAIRAHVERALQHPVNHVLIQLYRTGADYISEHSDKTIDVVRGSRIVNLSLGARRTMTLRTKKDATTTTTTTTAAAEQGQGQGDGDHAGGMRRATQRVPLPHNSLFVMGLETNARWMHSVHTDKRPEDAKDPAERGRRISLTFRHIGTFLTAPAPSPASPLAPPAGQGSERQRQCIFGQGATGKTRAEAGPVVRGGEEAERLLAAFGAENHQSEFDWEGAYGDGFDVLHFATGGVALA</sequence>
<dbReference type="EMBL" id="JAGFNK010000016">
    <property type="protein sequence ID" value="KAI9511808.1"/>
    <property type="molecule type" value="Genomic_DNA"/>
</dbReference>